<sequence>MPKEVKYSRDSRSSLLEGIDALADAVKITLGPKGRNVVLEKSYGSPLITNDGVTIAKEIELEDKFADMGAKLLYEVANRTNDAAGDGTTTATVLAQAIIHKGLEAIDKGANPVLMRAGIEKASKEISNHLLSQSIKIESSEDIMNVAAISAGDPEIGKIIAQAMEKVGQDGVITVDESNTFETELEVVEGLQYDKGFISPYMVSDREKMEIEMEKPFILVTDHKVSNIQEILPLLESIVKVNKPFFVIAEDMEQEVVTTLVLNKLRGTFNVAATKAPSFGDNQKAMLEDIAVVTGAQFISKDLNMDLKDVTIDDLGTAQKVLIRKDDTTIVKGQGNVDDISKRADMIRAQIANTESEYDIKRLNERLAKLTSGVAVIKVGAATESEMKEKKLRIEDALNATKAAVAEGVVLGGGYSLAHAYKDLKDKVKGDNPDEQKGISAVFEASLRPLWQIAENAGFDGNEIVNTQHLKEPNIGFDAKRGIWQDLQKEGIVDPTKVTRNALLNAASIAALFLTTEAAVASVKEAPSSGPVMPEGMY</sequence>
<dbReference type="PANTHER" id="PTHR45633">
    <property type="entry name" value="60 KDA HEAT SHOCK PROTEIN, MITOCHONDRIAL"/>
    <property type="match status" value="1"/>
</dbReference>
<dbReference type="HAMAP" id="MF_00600">
    <property type="entry name" value="CH60"/>
    <property type="match status" value="1"/>
</dbReference>
<dbReference type="GO" id="GO:0005737">
    <property type="term" value="C:cytoplasm"/>
    <property type="evidence" value="ECO:0007669"/>
    <property type="project" value="UniProtKB-SubCell"/>
</dbReference>
<comment type="caution">
    <text evidence="3">Lacks conserved residue(s) required for the propagation of feature annotation.</text>
</comment>
<dbReference type="RefSeq" id="WP_067633801.1">
    <property type="nucleotide sequence ID" value="NZ_CP013213.1"/>
</dbReference>
<protein>
    <recommendedName>
        <fullName evidence="3">Chaperonin GroEL</fullName>
        <ecNumber evidence="3">5.6.1.7</ecNumber>
    </recommendedName>
    <alternativeName>
        <fullName evidence="3">60 kDa chaperonin</fullName>
    </alternativeName>
    <alternativeName>
        <fullName evidence="3">Chaperonin-60</fullName>
        <shortName evidence="3">Cpn60</shortName>
    </alternativeName>
</protein>
<dbReference type="CDD" id="cd03344">
    <property type="entry name" value="GroEL"/>
    <property type="match status" value="1"/>
</dbReference>
<dbReference type="GO" id="GO:0005524">
    <property type="term" value="F:ATP binding"/>
    <property type="evidence" value="ECO:0007669"/>
    <property type="project" value="UniProtKB-UniRule"/>
</dbReference>
<dbReference type="EMBL" id="CP013213">
    <property type="protein sequence ID" value="AMC94266.1"/>
    <property type="molecule type" value="Genomic_DNA"/>
</dbReference>
<feature type="binding site" evidence="3">
    <location>
        <position position="494"/>
    </location>
    <ligand>
        <name>ATP</name>
        <dbReference type="ChEBI" id="CHEBI:30616"/>
    </ligand>
</feature>
<feature type="binding site" evidence="3">
    <location>
        <begin position="86"/>
        <end position="90"/>
    </location>
    <ligand>
        <name>ATP</name>
        <dbReference type="ChEBI" id="CHEBI:30616"/>
    </ligand>
</feature>
<dbReference type="SUPFAM" id="SSF54849">
    <property type="entry name" value="GroEL-intermediate domain like"/>
    <property type="match status" value="1"/>
</dbReference>
<keyword evidence="3" id="KW-0963">Cytoplasm</keyword>
<dbReference type="SUPFAM" id="SSF52029">
    <property type="entry name" value="GroEL apical domain-like"/>
    <property type="match status" value="1"/>
</dbReference>
<dbReference type="InterPro" id="IPR027409">
    <property type="entry name" value="GroEL-like_apical_dom_sf"/>
</dbReference>
<dbReference type="NCBIfam" id="TIGR02348">
    <property type="entry name" value="GroEL"/>
    <property type="match status" value="1"/>
</dbReference>
<evidence type="ECO:0000256" key="2">
    <source>
        <dbReference type="ARBA" id="ARBA00023186"/>
    </source>
</evidence>
<keyword evidence="3" id="KW-0067">ATP-binding</keyword>
<dbReference type="OrthoDB" id="9766614at2"/>
<dbReference type="GO" id="GO:0140662">
    <property type="term" value="F:ATP-dependent protein folding chaperone"/>
    <property type="evidence" value="ECO:0007669"/>
    <property type="project" value="InterPro"/>
</dbReference>
<evidence type="ECO:0000256" key="5">
    <source>
        <dbReference type="RuleBase" id="RU000419"/>
    </source>
</evidence>
<dbReference type="InterPro" id="IPR027410">
    <property type="entry name" value="TCP-1-like_intermed_sf"/>
</dbReference>
<gene>
    <name evidence="3" type="primary">groEL</name>
    <name evidence="3" type="synonym">groL</name>
    <name evidence="6" type="ORF">AOC36_09830</name>
</gene>
<dbReference type="AlphaFoldDB" id="A0A0X8H1F5"/>
<evidence type="ECO:0000313" key="7">
    <source>
        <dbReference type="Proteomes" id="UP000063781"/>
    </source>
</evidence>
<dbReference type="Proteomes" id="UP000063781">
    <property type="component" value="Chromosome"/>
</dbReference>
<dbReference type="EC" id="5.6.1.7" evidence="3"/>
<dbReference type="GO" id="GO:0016853">
    <property type="term" value="F:isomerase activity"/>
    <property type="evidence" value="ECO:0007669"/>
    <property type="project" value="UniProtKB-KW"/>
</dbReference>
<dbReference type="PRINTS" id="PR00298">
    <property type="entry name" value="CHAPERONIN60"/>
</dbReference>
<dbReference type="NCBIfam" id="NF009489">
    <property type="entry name" value="PRK12851.1"/>
    <property type="match status" value="1"/>
</dbReference>
<dbReference type="NCBIfam" id="NF009488">
    <property type="entry name" value="PRK12850.1"/>
    <property type="match status" value="1"/>
</dbReference>
<dbReference type="KEGG" id="erl:AOC36_09830"/>
<keyword evidence="2 3" id="KW-0143">Chaperone</keyword>
<dbReference type="InterPro" id="IPR002423">
    <property type="entry name" value="Cpn60/GroEL/TCP-1"/>
</dbReference>
<evidence type="ECO:0000256" key="4">
    <source>
        <dbReference type="RuleBase" id="RU000418"/>
    </source>
</evidence>
<dbReference type="InterPro" id="IPR027413">
    <property type="entry name" value="GROEL-like_equatorial_sf"/>
</dbReference>
<evidence type="ECO:0000313" key="6">
    <source>
        <dbReference type="EMBL" id="AMC94266.1"/>
    </source>
</evidence>
<organism evidence="6 7">
    <name type="scientific">Erysipelothrix larvae</name>
    <dbReference type="NCBI Taxonomy" id="1514105"/>
    <lineage>
        <taxon>Bacteria</taxon>
        <taxon>Bacillati</taxon>
        <taxon>Bacillota</taxon>
        <taxon>Erysipelotrichia</taxon>
        <taxon>Erysipelotrichales</taxon>
        <taxon>Erysipelotrichaceae</taxon>
        <taxon>Erysipelothrix</taxon>
    </lineage>
</organism>
<feature type="binding site" evidence="3">
    <location>
        <position position="413"/>
    </location>
    <ligand>
        <name>ATP</name>
        <dbReference type="ChEBI" id="CHEBI:30616"/>
    </ligand>
</feature>
<accession>A0A0X8H1F5</accession>
<comment type="function">
    <text evidence="3 5">Together with its co-chaperonin GroES, plays an essential role in assisting protein folding. The GroEL-GroES system forms a nano-cage that allows encapsulation of the non-native substrate proteins and provides a physical environment optimized to promote and accelerate protein folding.</text>
</comment>
<comment type="subunit">
    <text evidence="3 5">Forms a cylinder of 14 subunits composed of two heptameric rings stacked back-to-back. Interacts with the co-chaperonin GroES.</text>
</comment>
<dbReference type="Pfam" id="PF00118">
    <property type="entry name" value="Cpn60_TCP1"/>
    <property type="match status" value="1"/>
</dbReference>
<comment type="subcellular location">
    <subcellularLocation>
        <location evidence="3">Cytoplasm</location>
    </subcellularLocation>
</comment>
<keyword evidence="3" id="KW-0547">Nucleotide-binding</keyword>
<dbReference type="GO" id="GO:0051082">
    <property type="term" value="F:unfolded protein binding"/>
    <property type="evidence" value="ECO:0007669"/>
    <property type="project" value="UniProtKB-UniRule"/>
</dbReference>
<keyword evidence="7" id="KW-1185">Reference proteome</keyword>
<comment type="similarity">
    <text evidence="1 3 4">Belongs to the chaperonin (HSP60) family.</text>
</comment>
<evidence type="ECO:0000256" key="1">
    <source>
        <dbReference type="ARBA" id="ARBA00006607"/>
    </source>
</evidence>
<dbReference type="Gene3D" id="3.50.7.10">
    <property type="entry name" value="GroEL"/>
    <property type="match status" value="1"/>
</dbReference>
<keyword evidence="3" id="KW-0413">Isomerase</keyword>
<name>A0A0X8H1F5_9FIRM</name>
<dbReference type="NCBIfam" id="NF000592">
    <property type="entry name" value="PRK00013.1"/>
    <property type="match status" value="1"/>
</dbReference>
<feature type="binding site" evidence="3">
    <location>
        <begin position="29"/>
        <end position="32"/>
    </location>
    <ligand>
        <name>ATP</name>
        <dbReference type="ChEBI" id="CHEBI:30616"/>
    </ligand>
</feature>
<dbReference type="SUPFAM" id="SSF48592">
    <property type="entry name" value="GroEL equatorial domain-like"/>
    <property type="match status" value="1"/>
</dbReference>
<dbReference type="NCBIfam" id="NF009487">
    <property type="entry name" value="PRK12849.1"/>
    <property type="match status" value="1"/>
</dbReference>
<proteinExistence type="inferred from homology"/>
<dbReference type="InterPro" id="IPR001844">
    <property type="entry name" value="Cpn60/GroEL"/>
</dbReference>
<dbReference type="STRING" id="1514105.AOC36_09830"/>
<reference evidence="6 7" key="1">
    <citation type="submission" date="2015-10" db="EMBL/GenBank/DDBJ databases">
        <title>Erysipelothrix larvae sp. LV19 isolated from the larval gut of the rhinoceros beetle, Trypoxylus dichotomus.</title>
        <authorList>
            <person name="Lim S."/>
            <person name="Kim B.-C."/>
        </authorList>
    </citation>
    <scope>NUCLEOTIDE SEQUENCE [LARGE SCALE GENOMIC DNA]</scope>
    <source>
        <strain evidence="6 7">LV19</strain>
    </source>
</reference>
<dbReference type="FunFam" id="3.50.7.10:FF:000001">
    <property type="entry name" value="60 kDa chaperonin"/>
    <property type="match status" value="1"/>
</dbReference>
<dbReference type="GO" id="GO:0042026">
    <property type="term" value="P:protein refolding"/>
    <property type="evidence" value="ECO:0007669"/>
    <property type="project" value="UniProtKB-UniRule"/>
</dbReference>
<evidence type="ECO:0000256" key="3">
    <source>
        <dbReference type="HAMAP-Rule" id="MF_00600"/>
    </source>
</evidence>
<dbReference type="Gene3D" id="3.30.260.10">
    <property type="entry name" value="TCP-1-like chaperonin intermediate domain"/>
    <property type="match status" value="1"/>
</dbReference>
<dbReference type="Gene3D" id="1.10.560.10">
    <property type="entry name" value="GroEL-like equatorial domain"/>
    <property type="match status" value="1"/>
</dbReference>